<evidence type="ECO:0000256" key="3">
    <source>
        <dbReference type="ARBA" id="ARBA00022737"/>
    </source>
</evidence>
<evidence type="ECO:0000259" key="8">
    <source>
        <dbReference type="Pfam" id="PF24492"/>
    </source>
</evidence>
<comment type="caution">
    <text evidence="9">The sequence shown here is derived from an EMBL/GenBank/DDBJ whole genome shotgun (WGS) entry which is preliminary data.</text>
</comment>
<evidence type="ECO:0000256" key="5">
    <source>
        <dbReference type="SAM" id="MobiDB-lite"/>
    </source>
</evidence>
<evidence type="ECO:0000256" key="4">
    <source>
        <dbReference type="ARBA" id="ARBA00022942"/>
    </source>
</evidence>
<feature type="compositionally biased region" description="Polar residues" evidence="5">
    <location>
        <begin position="212"/>
        <end position="222"/>
    </location>
</feature>
<feature type="domain" description="Proteasome adapter and scaffold protein ECM29 HEAT-repeat" evidence="8">
    <location>
        <begin position="1326"/>
        <end position="1487"/>
    </location>
</feature>
<dbReference type="GO" id="GO:0043248">
    <property type="term" value="P:proteasome assembly"/>
    <property type="evidence" value="ECO:0007669"/>
    <property type="project" value="InterPro"/>
</dbReference>
<gene>
    <name evidence="9" type="ORF">HOLleu_13865</name>
</gene>
<evidence type="ECO:0000259" key="6">
    <source>
        <dbReference type="Pfam" id="PF13001"/>
    </source>
</evidence>
<dbReference type="GO" id="GO:0005737">
    <property type="term" value="C:cytoplasm"/>
    <property type="evidence" value="ECO:0007669"/>
    <property type="project" value="UniProtKB-SubCell"/>
</dbReference>
<dbReference type="SUPFAM" id="SSF48371">
    <property type="entry name" value="ARM repeat"/>
    <property type="match status" value="3"/>
</dbReference>
<keyword evidence="4 9" id="KW-0647">Proteasome</keyword>
<evidence type="ECO:0000259" key="7">
    <source>
        <dbReference type="Pfam" id="PF23702"/>
    </source>
</evidence>
<dbReference type="InterPro" id="IPR016024">
    <property type="entry name" value="ARM-type_fold"/>
</dbReference>
<dbReference type="InterPro" id="IPR011989">
    <property type="entry name" value="ARM-like"/>
</dbReference>
<dbReference type="GO" id="GO:0036503">
    <property type="term" value="P:ERAD pathway"/>
    <property type="evidence" value="ECO:0007669"/>
    <property type="project" value="TreeGrafter"/>
</dbReference>
<feature type="region of interest" description="Disordered" evidence="5">
    <location>
        <begin position="201"/>
        <end position="228"/>
    </location>
</feature>
<evidence type="ECO:0000313" key="10">
    <source>
        <dbReference type="Proteomes" id="UP001152320"/>
    </source>
</evidence>
<dbReference type="InterPro" id="IPR024372">
    <property type="entry name" value="Ecm29_N"/>
</dbReference>
<comment type="subcellular location">
    <subcellularLocation>
        <location evidence="1">Cytoplasm</location>
    </subcellularLocation>
</comment>
<reference evidence="9" key="1">
    <citation type="submission" date="2021-10" db="EMBL/GenBank/DDBJ databases">
        <title>Tropical sea cucumber genome reveals ecological adaptation and Cuvierian tubules defense mechanism.</title>
        <authorList>
            <person name="Chen T."/>
        </authorList>
    </citation>
    <scope>NUCLEOTIDE SEQUENCE</scope>
    <source>
        <strain evidence="9">Nanhai2018</strain>
        <tissue evidence="9">Muscle</tissue>
    </source>
</reference>
<protein>
    <submittedName>
        <fullName evidence="9">Proteasome adapter and scaffold protein ECM29</fullName>
    </submittedName>
</protein>
<dbReference type="GO" id="GO:0005634">
    <property type="term" value="C:nucleus"/>
    <property type="evidence" value="ECO:0007669"/>
    <property type="project" value="TreeGrafter"/>
</dbReference>
<dbReference type="Gene3D" id="1.25.10.10">
    <property type="entry name" value="Leucine-rich Repeat Variant"/>
    <property type="match status" value="4"/>
</dbReference>
<sequence>MQSDRQSKNERWKMGSQEELELLERVFLRIGSAESDEQLQNVLNRFLPPVLLKLASQTDTVRKKVLELLVHVNRRLKSRPKVQLPVEALMLQYQDPASISFVTNFTILYIKTGYPRLSGERQAELVGSLIQCLDGKPPLQQDVLLQLFVFSLPHVKYPPDIQKRRAMFGLSEKRHITQIVVEFLSDYLMLPMIIKCEDKKEENGQEAERPQSSRNAKQQPTYTVPPGMSKNLLKRLLVDNERPSTSVSEENKIGIVNFLAADILPPEDAIIPLIIASAEPRYTICKLADQEVKKLHNEIDWNDQQIIIRMYNIFLGTVSLKDKPPPKPDDKRRPATSRVKVKIFPYLFRSKLAADMFPYNVQLVFDCMYGEFTHPKLMAVGMEFVNHMCNNASDENLKPRSPVLLNGMVKLMEGAVEPEFAELRKHAYTAVGNLVKRVPSLIQKDFTLVESYFDALTKEQGDVKLHVQEGLGLLAEAYKKIGEGFDRNLLEAILKTHITKEDRILRYQAVRFVASVFPGSHLKTRFTLLLASDDKDEEIRKEALWGLQGSPDELDEKEASTAKTGRKIPTFGQFMKFLMEMIDCRRTASKVYNPGPNGMIFTAGAFKHIISYARSCLLLDAGIEGKTNLDTIIPLDSKAPMFSRYINTLLKAKKDGVDRHFMAYVDLILELLKDSPSEPVMHCLLEAVSLAPDTLTPTLVEKLPWLKTLLQHSREEMRDSAAQIYGIIAGQCPSAKLVTILKDLIKNTKEQNVQSQHGHILALGYTISRYYLWAKKSKEEWTVEDMEVDTSSTDDQVSSLKAKASEVLVSLLHGSQESSVYAAASALGSISKFGPISLPKGKLSKPSETGGPEGQDSKSKKDGKLTKAGLIEKLITLSVSSKMSNKTREQAATTLGLLPVGDANFPYTQAVLEGLISTSTSREVELHFAVGHALANAVMGPLSKDSRDHWNQEENTENIEAKNKEKDWIVWLLKRLLTNEIQSPNPHKRQVGNREYAACVWLLSVVKQCGHHPSMKPLMGDIQDGFVGMLSETDHFTQDLASKGLSIVYDQSDETAKKDLVAVLVDRIVSGKRKKHTLTADSQIFQDGALGHDPNGGNLTTYRELCSLASDLNQPDLIYKFMHLANHNALWNSRKGAAFGFGSIAVLTKEHLAPHLPQLVPRLYRYQYDPSGPVRQSMTSIWSVLVKDNKNVVDTYLKEILEDLLVNMTSNLWRSRESACRALADVIIGRNIDDVVDYLPRLWEDTFKVMDDIKESVRKAAESASKSLKKVSIKICDLNNGQVGRKALDAVIPSLLRKGLPSNVKEVQSVSLSTLVSLSKSAGALIKPHIPLLITALLESFSGLEPQVMSYLSLHLAGSQESQDKLDNVRIAATKSSPMMDTINTCVQYVDGEVLTELIPRLNDLIKSGIGVGTKAGCANLVIMLVQQCSTELEPFAGKLLGSLLSGLNDKSSAVRKLNATAIGYLIKEAKDSSVEKLLKRLHAWYMEKDDAALQLACGSTIHAMSMYSHDVLQRHAAIAMPLAFLAMHEEVKDPNQSDEGKESVWEDVWLDSTPGTESGIKLYLKDIVSLCKEALSSQSWAKKAQGARALKVTASKLKSNLQAPHLGSVLSVLLEGLNGRTYDGKEELLKAMTTVCLSCRLSLEREPEEGSNQPSLEAILTTLLRESKKEKAAYKVEALDCLSSVLEAYQVDMYEEVRDMLFPIIQKESSKPSSDDEDEESSRKKGSSQKLRECAFESLGKAWPSDKATQEKYQDEFSTTLCKCLPESTFKVRVIILKSLNLFLQRMCIEESIAQVKDSPHSKIIAGIVTGVCDSLGVIKYSPLRKEALSLVECMKTKLIDNKCQALLHADLLKQLVTALKLEKADVAMRERADGLRLELEGWGA</sequence>
<dbReference type="OrthoDB" id="16066at2759"/>
<dbReference type="InterPro" id="IPR055443">
    <property type="entry name" value="HEAT_ECM29"/>
</dbReference>
<keyword evidence="3" id="KW-0677">Repeat</keyword>
<feature type="region of interest" description="Disordered" evidence="5">
    <location>
        <begin position="1709"/>
        <end position="1732"/>
    </location>
</feature>
<keyword evidence="10" id="KW-1185">Reference proteome</keyword>
<feature type="compositionally biased region" description="Basic and acidic residues" evidence="5">
    <location>
        <begin position="201"/>
        <end position="211"/>
    </location>
</feature>
<feature type="region of interest" description="Disordered" evidence="5">
    <location>
        <begin position="839"/>
        <end position="863"/>
    </location>
</feature>
<dbReference type="Pfam" id="PF24492">
    <property type="entry name" value="HEAT_ECM29"/>
    <property type="match status" value="1"/>
</dbReference>
<dbReference type="GO" id="GO:0060090">
    <property type="term" value="F:molecular adaptor activity"/>
    <property type="evidence" value="ECO:0007669"/>
    <property type="project" value="InterPro"/>
</dbReference>
<keyword evidence="2" id="KW-0963">Cytoplasm</keyword>
<dbReference type="Pfam" id="PF23702">
    <property type="entry name" value="ARM_ECM29"/>
    <property type="match status" value="1"/>
</dbReference>
<evidence type="ECO:0000256" key="2">
    <source>
        <dbReference type="ARBA" id="ARBA00022490"/>
    </source>
</evidence>
<dbReference type="Proteomes" id="UP001152320">
    <property type="component" value="Chromosome 6"/>
</dbReference>
<dbReference type="PANTHER" id="PTHR23346">
    <property type="entry name" value="TRANSLATIONAL ACTIVATOR GCN1-RELATED"/>
    <property type="match status" value="1"/>
</dbReference>
<organism evidence="9 10">
    <name type="scientific">Holothuria leucospilota</name>
    <name type="common">Black long sea cucumber</name>
    <name type="synonym">Mertensiothuria leucospilota</name>
    <dbReference type="NCBI Taxonomy" id="206669"/>
    <lineage>
        <taxon>Eukaryota</taxon>
        <taxon>Metazoa</taxon>
        <taxon>Echinodermata</taxon>
        <taxon>Eleutherozoa</taxon>
        <taxon>Echinozoa</taxon>
        <taxon>Holothuroidea</taxon>
        <taxon>Aspidochirotacea</taxon>
        <taxon>Aspidochirotida</taxon>
        <taxon>Holothuriidae</taxon>
        <taxon>Holothuria</taxon>
    </lineage>
</organism>
<feature type="domain" description="Proteasome component Ecm29 N-terminal" evidence="6">
    <location>
        <begin position="23"/>
        <end position="531"/>
    </location>
</feature>
<dbReference type="InterPro" id="IPR055444">
    <property type="entry name" value="ARM_ECM29"/>
</dbReference>
<evidence type="ECO:0000313" key="9">
    <source>
        <dbReference type="EMBL" id="KAJ8039762.1"/>
    </source>
</evidence>
<dbReference type="Pfam" id="PF23731">
    <property type="entry name" value="ARM_ECM29_C"/>
    <property type="match status" value="1"/>
</dbReference>
<evidence type="ECO:0000256" key="1">
    <source>
        <dbReference type="ARBA" id="ARBA00004496"/>
    </source>
</evidence>
<dbReference type="Pfam" id="PF13001">
    <property type="entry name" value="ECM29_N"/>
    <property type="match status" value="1"/>
</dbReference>
<dbReference type="GO" id="GO:0000502">
    <property type="term" value="C:proteasome complex"/>
    <property type="evidence" value="ECO:0007669"/>
    <property type="project" value="UniProtKB-KW"/>
</dbReference>
<proteinExistence type="predicted"/>
<name>A0A9Q1H8J9_HOLLE</name>
<dbReference type="PANTHER" id="PTHR23346:SF19">
    <property type="entry name" value="PROTEASOME ADAPTER AND SCAFFOLD PROTEIN ECM29"/>
    <property type="match status" value="1"/>
</dbReference>
<feature type="domain" description="ECM29 ARM-like repeats" evidence="7">
    <location>
        <begin position="633"/>
        <end position="830"/>
    </location>
</feature>
<dbReference type="EMBL" id="JAIZAY010000006">
    <property type="protein sequence ID" value="KAJ8039762.1"/>
    <property type="molecule type" value="Genomic_DNA"/>
</dbReference>
<accession>A0A9Q1H8J9</accession>